<evidence type="ECO:0000256" key="9">
    <source>
        <dbReference type="ARBA" id="ARBA00022514"/>
    </source>
</evidence>
<dbReference type="PANTHER" id="PTHR21114">
    <property type="entry name" value="DVS27 PROTEIN"/>
    <property type="match status" value="1"/>
</dbReference>
<keyword evidence="12" id="KW-0539">Nucleus</keyword>
<organism evidence="17 18">
    <name type="scientific">Phyllostomus discolor</name>
    <name type="common">pale spear-nosed bat</name>
    <dbReference type="NCBI Taxonomy" id="89673"/>
    <lineage>
        <taxon>Eukaryota</taxon>
        <taxon>Metazoa</taxon>
        <taxon>Chordata</taxon>
        <taxon>Craniata</taxon>
        <taxon>Vertebrata</taxon>
        <taxon>Euteleostomi</taxon>
        <taxon>Mammalia</taxon>
        <taxon>Eutheria</taxon>
        <taxon>Laurasiatheria</taxon>
        <taxon>Chiroptera</taxon>
        <taxon>Yangochiroptera</taxon>
        <taxon>Phyllostomidae</taxon>
        <taxon>Phyllostominae</taxon>
        <taxon>Phyllostomus</taxon>
    </lineage>
</organism>
<protein>
    <recommendedName>
        <fullName evidence="6">Interleukin-33</fullName>
    </recommendedName>
</protein>
<evidence type="ECO:0000256" key="4">
    <source>
        <dbReference type="ARBA" id="ARBA00004613"/>
    </source>
</evidence>
<reference evidence="17 18" key="1">
    <citation type="journal article" date="2020" name="Nature">
        <title>Six reference-quality genomes reveal evolution of bat adaptations.</title>
        <authorList>
            <person name="Jebb D."/>
            <person name="Huang Z."/>
            <person name="Pippel M."/>
            <person name="Hughes G.M."/>
            <person name="Lavrichenko K."/>
            <person name="Devanna P."/>
            <person name="Winkler S."/>
            <person name="Jermiin L.S."/>
            <person name="Skirmuntt E.C."/>
            <person name="Katzourakis A."/>
            <person name="Burkitt-Gray L."/>
            <person name="Ray D.A."/>
            <person name="Sullivan K.A.M."/>
            <person name="Roscito J.G."/>
            <person name="Kirilenko B.M."/>
            <person name="Davalos L.M."/>
            <person name="Corthals A.P."/>
            <person name="Power M.L."/>
            <person name="Jones G."/>
            <person name="Ransome R.D."/>
            <person name="Dechmann D.K.N."/>
            <person name="Locatelli A.G."/>
            <person name="Puechmaille S.J."/>
            <person name="Fedrigo O."/>
            <person name="Jarvis E.D."/>
            <person name="Hiller M."/>
            <person name="Vernes S.C."/>
            <person name="Myers E.W."/>
            <person name="Teeling E.C."/>
        </authorList>
    </citation>
    <scope>NUCLEOTIDE SEQUENCE [LARGE SCALE GENOMIC DNA]</scope>
    <source>
        <strain evidence="17">Bat1K_MPI-CBG_1</strain>
    </source>
</reference>
<dbReference type="GO" id="GO:0030133">
    <property type="term" value="C:transport vesicle"/>
    <property type="evidence" value="ECO:0007669"/>
    <property type="project" value="UniProtKB-SubCell"/>
</dbReference>
<keyword evidence="8" id="KW-0963">Cytoplasm</keyword>
<comment type="subunit">
    <text evidence="15">Forms a 1:1:1 heterotrimeric complex with its primary high-affinity receptor IL1RL1 and the coreceptor IL1RAP. Interacts with cargo receptor TMED10; the interaction mediates the translocation from the cytoplasm into the ERGIC (endoplasmic reticulum-Golgi intermediate compartment) and thereby secretion.</text>
</comment>
<evidence type="ECO:0000256" key="5">
    <source>
        <dbReference type="ARBA" id="ARBA00007933"/>
    </source>
</evidence>
<comment type="function">
    <text evidence="14">In quiescent endothelia the uncleaved form is constitutively and abundantly expressed, and acts as a chromatin-associated nuclear factor with transcriptional repressor properties, it may sequester nuclear NF-kappaB/RELA, lowering expression of its targets. This form is rapidely lost upon angiogenic or pro-inflammatory activation.</text>
</comment>
<proteinExistence type="inferred from homology"/>
<evidence type="ECO:0000256" key="2">
    <source>
        <dbReference type="ARBA" id="ARBA00004286"/>
    </source>
</evidence>
<keyword evidence="9" id="KW-0202">Cytokine</keyword>
<keyword evidence="13" id="KW-0968">Cytoplasmic vesicle</keyword>
<dbReference type="Gene3D" id="2.80.10.50">
    <property type="match status" value="1"/>
</dbReference>
<dbReference type="GO" id="GO:0005125">
    <property type="term" value="F:cytokine activity"/>
    <property type="evidence" value="ECO:0007669"/>
    <property type="project" value="UniProtKB-KW"/>
</dbReference>
<evidence type="ECO:0000259" key="16">
    <source>
        <dbReference type="Pfam" id="PF15095"/>
    </source>
</evidence>
<dbReference type="GO" id="GO:0005634">
    <property type="term" value="C:nucleus"/>
    <property type="evidence" value="ECO:0007669"/>
    <property type="project" value="UniProtKB-SubCell"/>
</dbReference>
<sequence>MKHSTTRISPAKVNNLAGKALVKSPSLRKSQQKVEEVCQMYFMKLRSGHIIENRACYFRERTIKRHPPKTRRKYNKQHLVITPYQQPPEGPSKNFAFDVQPANRSASENSFSLSTYNDQFVTFAFADGSYEIYVEDLGKKQEKGDDVDGERLMVSLSPSKDKDFLLHANNQEHSVELQKCENPLPDQTFFFLHQEPGPSSCVSFECKSNPGVFIGVKDNHLALIQLKDQTEHSRRENIKFKLS</sequence>
<comment type="subcellular location">
    <subcellularLocation>
        <location evidence="2">Chromosome</location>
    </subcellularLocation>
    <subcellularLocation>
        <location evidence="3">Cytoplasmic vesicle</location>
        <location evidence="3">Secretory vesicle</location>
    </subcellularLocation>
    <subcellularLocation>
        <location evidence="1">Nucleus</location>
    </subcellularLocation>
    <subcellularLocation>
        <location evidence="4">Secreted</location>
    </subcellularLocation>
</comment>
<evidence type="ECO:0000256" key="1">
    <source>
        <dbReference type="ARBA" id="ARBA00004123"/>
    </source>
</evidence>
<comment type="caution">
    <text evidence="17">The sequence shown here is derived from an EMBL/GenBank/DDBJ whole genome shotgun (WGS) entry which is preliminary data.</text>
</comment>
<evidence type="ECO:0000256" key="3">
    <source>
        <dbReference type="ARBA" id="ARBA00004398"/>
    </source>
</evidence>
<dbReference type="Proteomes" id="UP000664940">
    <property type="component" value="Unassembled WGS sequence"/>
</dbReference>
<evidence type="ECO:0000313" key="18">
    <source>
        <dbReference type="Proteomes" id="UP000664940"/>
    </source>
</evidence>
<dbReference type="EMBL" id="JABVXQ010000002">
    <property type="protein sequence ID" value="KAF6124833.1"/>
    <property type="molecule type" value="Genomic_DNA"/>
</dbReference>
<evidence type="ECO:0000256" key="12">
    <source>
        <dbReference type="ARBA" id="ARBA00023242"/>
    </source>
</evidence>
<evidence type="ECO:0000256" key="15">
    <source>
        <dbReference type="ARBA" id="ARBA00046367"/>
    </source>
</evidence>
<comment type="similarity">
    <text evidence="5">Belongs to the IL-1 family. Highly divergent.</text>
</comment>
<dbReference type="InterPro" id="IPR026145">
    <property type="entry name" value="IL-33"/>
</dbReference>
<keyword evidence="11" id="KW-0804">Transcription</keyword>
<keyword evidence="7" id="KW-0158">Chromosome</keyword>
<evidence type="ECO:0000256" key="13">
    <source>
        <dbReference type="ARBA" id="ARBA00023329"/>
    </source>
</evidence>
<evidence type="ECO:0000256" key="6">
    <source>
        <dbReference type="ARBA" id="ARBA00016804"/>
    </source>
</evidence>
<feature type="domain" description="Interleukin 33 C-terminal" evidence="16">
    <location>
        <begin position="141"/>
        <end position="243"/>
    </location>
</feature>
<evidence type="ECO:0000256" key="8">
    <source>
        <dbReference type="ARBA" id="ARBA00022490"/>
    </source>
</evidence>
<dbReference type="Pfam" id="PF15095">
    <property type="entry name" value="IL33_bt"/>
    <property type="match status" value="1"/>
</dbReference>
<dbReference type="GO" id="GO:0001819">
    <property type="term" value="P:positive regulation of cytokine production"/>
    <property type="evidence" value="ECO:0007669"/>
    <property type="project" value="TreeGrafter"/>
</dbReference>
<evidence type="ECO:0000313" key="17">
    <source>
        <dbReference type="EMBL" id="KAF6124833.1"/>
    </source>
</evidence>
<dbReference type="InterPro" id="IPR053902">
    <property type="entry name" value="IL33_C"/>
</dbReference>
<evidence type="ECO:0000256" key="10">
    <source>
        <dbReference type="ARBA" id="ARBA00022525"/>
    </source>
</evidence>
<accession>A0A834B2F3</accession>
<dbReference type="GO" id="GO:0005615">
    <property type="term" value="C:extracellular space"/>
    <property type="evidence" value="ECO:0007669"/>
    <property type="project" value="UniProtKB-KW"/>
</dbReference>
<evidence type="ECO:0000256" key="7">
    <source>
        <dbReference type="ARBA" id="ARBA00022454"/>
    </source>
</evidence>
<gene>
    <name evidence="17" type="ORF">HJG60_006730</name>
</gene>
<dbReference type="GO" id="GO:0050729">
    <property type="term" value="P:positive regulation of inflammatory response"/>
    <property type="evidence" value="ECO:0007669"/>
    <property type="project" value="TreeGrafter"/>
</dbReference>
<dbReference type="PANTHER" id="PTHR21114:SF0">
    <property type="entry name" value="INTERLEUKIN-33"/>
    <property type="match status" value="1"/>
</dbReference>
<dbReference type="GO" id="GO:0005694">
    <property type="term" value="C:chromosome"/>
    <property type="evidence" value="ECO:0007669"/>
    <property type="project" value="UniProtKB-SubCell"/>
</dbReference>
<evidence type="ECO:0000256" key="11">
    <source>
        <dbReference type="ARBA" id="ARBA00023163"/>
    </source>
</evidence>
<evidence type="ECO:0000256" key="14">
    <source>
        <dbReference type="ARBA" id="ARBA00045203"/>
    </source>
</evidence>
<name>A0A834B2F3_9CHIR</name>
<dbReference type="AlphaFoldDB" id="A0A834B2F3"/>
<keyword evidence="10" id="KW-0964">Secreted</keyword>